<comment type="caution">
    <text evidence="2">The sequence shown here is derived from an EMBL/GenBank/DDBJ whole genome shotgun (WGS) entry which is preliminary data.</text>
</comment>
<organism evidence="2 3">
    <name type="scientific">Sphingomonas aracearum</name>
    <dbReference type="NCBI Taxonomy" id="2283317"/>
    <lineage>
        <taxon>Bacteria</taxon>
        <taxon>Pseudomonadati</taxon>
        <taxon>Pseudomonadota</taxon>
        <taxon>Alphaproteobacteria</taxon>
        <taxon>Sphingomonadales</taxon>
        <taxon>Sphingomonadaceae</taxon>
        <taxon>Sphingomonas</taxon>
    </lineage>
</organism>
<name>A0A369VVH0_9SPHN</name>
<evidence type="ECO:0000256" key="1">
    <source>
        <dbReference type="SAM" id="Phobius"/>
    </source>
</evidence>
<protein>
    <submittedName>
        <fullName evidence="2">Uncharacterized protein</fullName>
    </submittedName>
</protein>
<keyword evidence="1" id="KW-1133">Transmembrane helix</keyword>
<dbReference type="RefSeq" id="WP_114687918.1">
    <property type="nucleotide sequence ID" value="NZ_QQNB01000002.1"/>
</dbReference>
<dbReference type="EMBL" id="QQNB01000002">
    <property type="protein sequence ID" value="RDE05849.1"/>
    <property type="molecule type" value="Genomic_DNA"/>
</dbReference>
<keyword evidence="3" id="KW-1185">Reference proteome</keyword>
<keyword evidence="1" id="KW-0472">Membrane</keyword>
<accession>A0A369VVH0</accession>
<feature type="transmembrane region" description="Helical" evidence="1">
    <location>
        <begin position="28"/>
        <end position="47"/>
    </location>
</feature>
<dbReference type="OrthoDB" id="7391871at2"/>
<proteinExistence type="predicted"/>
<keyword evidence="1" id="KW-0812">Transmembrane</keyword>
<evidence type="ECO:0000313" key="2">
    <source>
        <dbReference type="EMBL" id="RDE05849.1"/>
    </source>
</evidence>
<evidence type="ECO:0000313" key="3">
    <source>
        <dbReference type="Proteomes" id="UP000253918"/>
    </source>
</evidence>
<dbReference type="Proteomes" id="UP000253918">
    <property type="component" value="Unassembled WGS sequence"/>
</dbReference>
<gene>
    <name evidence="2" type="ORF">DVW87_11710</name>
</gene>
<sequence>MHFFRRFAPWQALQDLRRFLAQRKPYELGFFFLSVLITGAIIMGFAIDSYAPPTYKRDIIYFQNWRADRTDAQIIAQQKLDAPKEAAAKKAQEQREAAVRAQFKQIDDKLTKWGL</sequence>
<dbReference type="AlphaFoldDB" id="A0A369VVH0"/>
<reference evidence="2 3" key="1">
    <citation type="submission" date="2018-07" db="EMBL/GenBank/DDBJ databases">
        <title>a novel species of Sphingomonas isolated from the rhizosphere soil of Araceae plant.</title>
        <authorList>
            <person name="Zhiyong W."/>
            <person name="Qinglan Z."/>
            <person name="Zhiwei F."/>
            <person name="Ding X."/>
            <person name="Gejiao W."/>
            <person name="Shixue Z."/>
        </authorList>
    </citation>
    <scope>NUCLEOTIDE SEQUENCE [LARGE SCALE GENOMIC DNA]</scope>
    <source>
        <strain evidence="2 3">WZY 27</strain>
    </source>
</reference>